<protein>
    <recommendedName>
        <fullName evidence="8">Ammonium transporter</fullName>
    </recommendedName>
</protein>
<feature type="transmembrane region" description="Helical" evidence="8">
    <location>
        <begin position="169"/>
        <end position="188"/>
    </location>
</feature>
<dbReference type="Proteomes" id="UP000664144">
    <property type="component" value="Unassembled WGS sequence"/>
</dbReference>
<comment type="similarity">
    <text evidence="2 8">Belongs to the ammonia transporter channel (TC 1.A.11.2) family.</text>
</comment>
<evidence type="ECO:0000256" key="1">
    <source>
        <dbReference type="ARBA" id="ARBA00004141"/>
    </source>
</evidence>
<feature type="transmembrane region" description="Helical" evidence="8">
    <location>
        <begin position="328"/>
        <end position="345"/>
    </location>
</feature>
<feature type="transmembrane region" description="Helical" evidence="8">
    <location>
        <begin position="208"/>
        <end position="226"/>
    </location>
</feature>
<dbReference type="PROSITE" id="PS01219">
    <property type="entry name" value="AMMONIUM_TRANSP"/>
    <property type="match status" value="1"/>
</dbReference>
<feature type="transmembrane region" description="Helical" evidence="8">
    <location>
        <begin position="389"/>
        <end position="411"/>
    </location>
</feature>
<dbReference type="AlphaFoldDB" id="A0A939ETK4"/>
<keyword evidence="6 8" id="KW-0472">Membrane</keyword>
<dbReference type="SUPFAM" id="SSF111352">
    <property type="entry name" value="Ammonium transporter"/>
    <property type="match status" value="1"/>
</dbReference>
<comment type="subcellular location">
    <subcellularLocation>
        <location evidence="8">Cell membrane</location>
        <topology evidence="8">Multi-pass membrane protein</topology>
    </subcellularLocation>
    <subcellularLocation>
        <location evidence="1">Membrane</location>
        <topology evidence="1">Multi-pass membrane protein</topology>
    </subcellularLocation>
</comment>
<feature type="transmembrane region" description="Helical" evidence="8">
    <location>
        <begin position="137"/>
        <end position="157"/>
    </location>
</feature>
<organism evidence="10 11">
    <name type="scientific">Hymenobacter telluris</name>
    <dbReference type="NCBI Taxonomy" id="2816474"/>
    <lineage>
        <taxon>Bacteria</taxon>
        <taxon>Pseudomonadati</taxon>
        <taxon>Bacteroidota</taxon>
        <taxon>Cytophagia</taxon>
        <taxon>Cytophagales</taxon>
        <taxon>Hymenobacteraceae</taxon>
        <taxon>Hymenobacter</taxon>
    </lineage>
</organism>
<dbReference type="NCBIfam" id="TIGR00836">
    <property type="entry name" value="amt"/>
    <property type="match status" value="1"/>
</dbReference>
<keyword evidence="4 8" id="KW-0812">Transmembrane</keyword>
<name>A0A939ETK4_9BACT</name>
<evidence type="ECO:0000256" key="5">
    <source>
        <dbReference type="ARBA" id="ARBA00022989"/>
    </source>
</evidence>
<evidence type="ECO:0000256" key="2">
    <source>
        <dbReference type="ARBA" id="ARBA00005887"/>
    </source>
</evidence>
<reference evidence="10" key="1">
    <citation type="submission" date="2021-03" db="EMBL/GenBank/DDBJ databases">
        <authorList>
            <person name="Kim M.K."/>
        </authorList>
    </citation>
    <scope>NUCLEOTIDE SEQUENCE</scope>
    <source>
        <strain evidence="10">BT186</strain>
    </source>
</reference>
<dbReference type="EMBL" id="JAFLQZ010000002">
    <property type="protein sequence ID" value="MBO0356899.1"/>
    <property type="molecule type" value="Genomic_DNA"/>
</dbReference>
<dbReference type="InterPro" id="IPR001905">
    <property type="entry name" value="Ammonium_transpt"/>
</dbReference>
<feature type="transmembrane region" description="Helical" evidence="8">
    <location>
        <begin position="12"/>
        <end position="30"/>
    </location>
</feature>
<dbReference type="InterPro" id="IPR024041">
    <property type="entry name" value="NH4_transpt_AmtB-like_dom"/>
</dbReference>
<feature type="transmembrane region" description="Helical" evidence="8">
    <location>
        <begin position="81"/>
        <end position="99"/>
    </location>
</feature>
<dbReference type="InterPro" id="IPR018047">
    <property type="entry name" value="Ammonium_transpt_CS"/>
</dbReference>
<evidence type="ECO:0000313" key="10">
    <source>
        <dbReference type="EMBL" id="MBO0356899.1"/>
    </source>
</evidence>
<feature type="transmembrane region" description="Helical" evidence="8">
    <location>
        <begin position="303"/>
        <end position="322"/>
    </location>
</feature>
<dbReference type="Pfam" id="PF00909">
    <property type="entry name" value="Ammonium_transp"/>
    <property type="match status" value="1"/>
</dbReference>
<dbReference type="GO" id="GO:0008519">
    <property type="term" value="F:ammonium channel activity"/>
    <property type="evidence" value="ECO:0007669"/>
    <property type="project" value="InterPro"/>
</dbReference>
<keyword evidence="7 8" id="KW-0924">Ammonia transport</keyword>
<feature type="transmembrane region" description="Helical" evidence="8">
    <location>
        <begin position="50"/>
        <end position="69"/>
    </location>
</feature>
<keyword evidence="5 8" id="KW-1133">Transmembrane helix</keyword>
<dbReference type="Gene3D" id="1.10.3430.10">
    <property type="entry name" value="Ammonium transporter AmtB like domains"/>
    <property type="match status" value="1"/>
</dbReference>
<dbReference type="InterPro" id="IPR029020">
    <property type="entry name" value="Ammonium/urea_transptr"/>
</dbReference>
<sequence length="456" mass="48703">MDQTVHSKSKLNYGTMALLVLFVLSAVAGFVKVNHPAATPNTINGADVAWMLTASAFVLLMTPGLSFFYGGMVRPKNLISTMLQSFVALGVISLVWYFVGFSLSYGNSIGGLIGDPRTFFLLKDVGTATHPTLSPTIPLVLFFAFQLKFAIITPALITGSFAERVRFKGYLAFIILFCLFIYCPLAHWTWHPEGFLRKWGVLDFAGGTVVHISAGVAALVGALVLGPRKTHRGQSFSTPNVPFVLLGTGLLWFGWFGFNAGSALGANEMASLSFVNTNLASAAALVAWMLIEVARGGKPTAMGACIGAVVGLVAITPAAGYVDYGQSVLIGVVASSISFMGVHWKNSRTGIDDTLDVFPCHGLGGIVGMLLTGVFAANVGLVNGTATVFGYHVLGLAIVIGYTAIVSWVLLKVTDALFGLRVKEADEELGLDLSQHEESIYHVDEEFEKTYRKELV</sequence>
<proteinExistence type="inferred from homology"/>
<dbReference type="RefSeq" id="WP_206980888.1">
    <property type="nucleotide sequence ID" value="NZ_JAFLQZ010000002.1"/>
</dbReference>
<evidence type="ECO:0000256" key="4">
    <source>
        <dbReference type="ARBA" id="ARBA00022692"/>
    </source>
</evidence>
<feature type="transmembrane region" description="Helical" evidence="8">
    <location>
        <begin position="270"/>
        <end position="291"/>
    </location>
</feature>
<keyword evidence="11" id="KW-1185">Reference proteome</keyword>
<dbReference type="PANTHER" id="PTHR43029:SF10">
    <property type="entry name" value="AMMONIUM TRANSPORTER MEP2"/>
    <property type="match status" value="1"/>
</dbReference>
<dbReference type="PANTHER" id="PTHR43029">
    <property type="entry name" value="AMMONIUM TRANSPORTER MEP2"/>
    <property type="match status" value="1"/>
</dbReference>
<evidence type="ECO:0000256" key="3">
    <source>
        <dbReference type="ARBA" id="ARBA00022448"/>
    </source>
</evidence>
<feature type="transmembrane region" description="Helical" evidence="8">
    <location>
        <begin position="357"/>
        <end position="377"/>
    </location>
</feature>
<gene>
    <name evidence="10" type="ORF">J0X19_02985</name>
</gene>
<feature type="domain" description="Ammonium transporter AmtB-like" evidence="9">
    <location>
        <begin position="49"/>
        <end position="441"/>
    </location>
</feature>
<dbReference type="GO" id="GO:0005886">
    <property type="term" value="C:plasma membrane"/>
    <property type="evidence" value="ECO:0007669"/>
    <property type="project" value="UniProtKB-SubCell"/>
</dbReference>
<evidence type="ECO:0000256" key="7">
    <source>
        <dbReference type="ARBA" id="ARBA00023177"/>
    </source>
</evidence>
<keyword evidence="3 8" id="KW-0813">Transport</keyword>
<comment type="caution">
    <text evidence="10">The sequence shown here is derived from an EMBL/GenBank/DDBJ whole genome shotgun (WGS) entry which is preliminary data.</text>
</comment>
<evidence type="ECO:0000259" key="9">
    <source>
        <dbReference type="Pfam" id="PF00909"/>
    </source>
</evidence>
<evidence type="ECO:0000313" key="11">
    <source>
        <dbReference type="Proteomes" id="UP000664144"/>
    </source>
</evidence>
<feature type="transmembrane region" description="Helical" evidence="8">
    <location>
        <begin position="238"/>
        <end position="258"/>
    </location>
</feature>
<evidence type="ECO:0000256" key="6">
    <source>
        <dbReference type="ARBA" id="ARBA00023136"/>
    </source>
</evidence>
<evidence type="ECO:0000256" key="8">
    <source>
        <dbReference type="RuleBase" id="RU362002"/>
    </source>
</evidence>
<accession>A0A939ETK4</accession>